<keyword evidence="1" id="KW-1133">Transmembrane helix</keyword>
<dbReference type="STRING" id="239498.AXK60_23255"/>
<dbReference type="PANTHER" id="PTHR30590">
    <property type="entry name" value="INNER MEMBRANE PROTEIN"/>
    <property type="match status" value="1"/>
</dbReference>
<evidence type="ECO:0008006" key="6">
    <source>
        <dbReference type="Google" id="ProtNLM"/>
    </source>
</evidence>
<name>A0A138ATK3_9ACTN</name>
<organism evidence="4 5">
    <name type="scientific">Tsukamurella pseudospumae</name>
    <dbReference type="NCBI Taxonomy" id="239498"/>
    <lineage>
        <taxon>Bacteria</taxon>
        <taxon>Bacillati</taxon>
        <taxon>Actinomycetota</taxon>
        <taxon>Actinomycetes</taxon>
        <taxon>Mycobacteriales</taxon>
        <taxon>Tsukamurellaceae</taxon>
        <taxon>Tsukamurella</taxon>
    </lineage>
</organism>
<comment type="caution">
    <text evidence="4">The sequence shown here is derived from an EMBL/GenBank/DDBJ whole genome shotgun (WGS) entry which is preliminary data.</text>
</comment>
<protein>
    <recommendedName>
        <fullName evidence="6">DUF418 domain-containing protein</fullName>
    </recommendedName>
</protein>
<reference evidence="5" key="1">
    <citation type="submission" date="2016-02" db="EMBL/GenBank/DDBJ databases">
        <authorList>
            <person name="Wen L."/>
            <person name="He K."/>
            <person name="Yang H."/>
        </authorList>
    </citation>
    <scope>NUCLEOTIDE SEQUENCE [LARGE SCALE GENOMIC DNA]</scope>
    <source>
        <strain evidence="5">JCM 15929</strain>
    </source>
</reference>
<feature type="domain" description="Heparan-alpha-glucosaminide N-acetyltransferase catalytic" evidence="3">
    <location>
        <begin position="6"/>
        <end position="135"/>
    </location>
</feature>
<gene>
    <name evidence="4" type="ORF">AXK60_23255</name>
</gene>
<dbReference type="InterPro" id="IPR007349">
    <property type="entry name" value="DUF418"/>
</dbReference>
<proteinExistence type="predicted"/>
<dbReference type="Pfam" id="PF07786">
    <property type="entry name" value="HGSNAT_cat"/>
    <property type="match status" value="1"/>
</dbReference>
<evidence type="ECO:0000259" key="2">
    <source>
        <dbReference type="Pfam" id="PF04235"/>
    </source>
</evidence>
<feature type="transmembrane region" description="Helical" evidence="1">
    <location>
        <begin position="153"/>
        <end position="169"/>
    </location>
</feature>
<feature type="transmembrane region" description="Helical" evidence="1">
    <location>
        <begin position="49"/>
        <end position="68"/>
    </location>
</feature>
<feature type="transmembrane region" description="Helical" evidence="1">
    <location>
        <begin position="106"/>
        <end position="122"/>
    </location>
</feature>
<evidence type="ECO:0000313" key="4">
    <source>
        <dbReference type="EMBL" id="KXP13764.1"/>
    </source>
</evidence>
<dbReference type="EMBL" id="LSRF01000011">
    <property type="protein sequence ID" value="KXP13764.1"/>
    <property type="molecule type" value="Genomic_DNA"/>
</dbReference>
<feature type="domain" description="DUF418" evidence="2">
    <location>
        <begin position="172"/>
        <end position="313"/>
    </location>
</feature>
<dbReference type="PANTHER" id="PTHR30590:SF2">
    <property type="entry name" value="INNER MEMBRANE PROTEIN"/>
    <property type="match status" value="1"/>
</dbReference>
<feature type="transmembrane region" description="Helical" evidence="1">
    <location>
        <begin position="129"/>
        <end position="147"/>
    </location>
</feature>
<dbReference type="Proteomes" id="UP000070258">
    <property type="component" value="Unassembled WGS sequence"/>
</dbReference>
<feature type="transmembrane region" description="Helical" evidence="1">
    <location>
        <begin position="209"/>
        <end position="227"/>
    </location>
</feature>
<sequence>MNGMIRYRFLDALRGFALLGILLVNVLDMTTPQGTTGGPAGREVLDLAVQSRFVPIFTLLFGVSLYLIAGGARRRGTAGWSALALRMIALGAIGAVHMIVYPGEILRLYAIAGLLVIPLVVWAPARINLALGVVLTCLAFGPSSGGVESLPGLMLVGAGAAGLGVPALLEGSRRFAVGLLVVAAVFAIPLTAAYLGAGGGDPRFSAEGSRAGLATAVAYIAALALLWHWGPARRALGAVFEPLGRMSLTNYVGASLVTVVAVPVLGLSAEATIRPTTAFAVVLILVQSAVSRLWLGRFRYGPLEWLVRAATWRTRPPFRRDPGASDMAAVRRTVEPARIGS</sequence>
<accession>A0A138ATK3</accession>
<feature type="transmembrane region" description="Helical" evidence="1">
    <location>
        <begin position="275"/>
        <end position="295"/>
    </location>
</feature>
<feature type="transmembrane region" description="Helical" evidence="1">
    <location>
        <begin position="176"/>
        <end position="197"/>
    </location>
</feature>
<dbReference type="InterPro" id="IPR052529">
    <property type="entry name" value="Bact_Transport_Assoc"/>
</dbReference>
<feature type="transmembrane region" description="Helical" evidence="1">
    <location>
        <begin position="12"/>
        <end position="29"/>
    </location>
</feature>
<feature type="transmembrane region" description="Helical" evidence="1">
    <location>
        <begin position="80"/>
        <end position="100"/>
    </location>
</feature>
<keyword evidence="1" id="KW-0472">Membrane</keyword>
<evidence type="ECO:0000313" key="5">
    <source>
        <dbReference type="Proteomes" id="UP000070258"/>
    </source>
</evidence>
<keyword evidence="1" id="KW-0812">Transmembrane</keyword>
<feature type="transmembrane region" description="Helical" evidence="1">
    <location>
        <begin position="248"/>
        <end position="269"/>
    </location>
</feature>
<evidence type="ECO:0000256" key="1">
    <source>
        <dbReference type="SAM" id="Phobius"/>
    </source>
</evidence>
<dbReference type="AlphaFoldDB" id="A0A138ATK3"/>
<evidence type="ECO:0000259" key="3">
    <source>
        <dbReference type="Pfam" id="PF07786"/>
    </source>
</evidence>
<dbReference type="Pfam" id="PF04235">
    <property type="entry name" value="DUF418"/>
    <property type="match status" value="1"/>
</dbReference>
<dbReference type="InterPro" id="IPR012429">
    <property type="entry name" value="HGSNAT_cat"/>
</dbReference>